<evidence type="ECO:0000256" key="4">
    <source>
        <dbReference type="RuleBase" id="RU003719"/>
    </source>
</evidence>
<dbReference type="GO" id="GO:0051287">
    <property type="term" value="F:NAD binding"/>
    <property type="evidence" value="ECO:0007669"/>
    <property type="project" value="InterPro"/>
</dbReference>
<reference evidence="7" key="2">
    <citation type="submission" date="2020-09" db="EMBL/GenBank/DDBJ databases">
        <authorList>
            <person name="Sun Q."/>
            <person name="Ohkuma M."/>
        </authorList>
    </citation>
    <scope>NUCLEOTIDE SEQUENCE</scope>
    <source>
        <strain evidence="7">JCM 4834</strain>
    </source>
</reference>
<evidence type="ECO:0000259" key="6">
    <source>
        <dbReference type="Pfam" id="PF02826"/>
    </source>
</evidence>
<dbReference type="Proteomes" id="UP000634660">
    <property type="component" value="Unassembled WGS sequence"/>
</dbReference>
<dbReference type="InterPro" id="IPR006140">
    <property type="entry name" value="D-isomer_DH_NAD-bd"/>
</dbReference>
<feature type="domain" description="D-isomer specific 2-hydroxyacid dehydrogenase NAD-binding" evidence="6">
    <location>
        <begin position="122"/>
        <end position="298"/>
    </location>
</feature>
<accession>A0A918VCS5</accession>
<comment type="similarity">
    <text evidence="1 4">Belongs to the D-isomer specific 2-hydroxyacid dehydrogenase family.</text>
</comment>
<evidence type="ECO:0000256" key="1">
    <source>
        <dbReference type="ARBA" id="ARBA00005854"/>
    </source>
</evidence>
<keyword evidence="3" id="KW-0520">NAD</keyword>
<dbReference type="SUPFAM" id="SSF52283">
    <property type="entry name" value="Formate/glycerate dehydrogenase catalytic domain-like"/>
    <property type="match status" value="1"/>
</dbReference>
<dbReference type="CDD" id="cd12167">
    <property type="entry name" value="2-Hacid_dh_8"/>
    <property type="match status" value="1"/>
</dbReference>
<evidence type="ECO:0000259" key="5">
    <source>
        <dbReference type="Pfam" id="PF00389"/>
    </source>
</evidence>
<dbReference type="Pfam" id="PF00389">
    <property type="entry name" value="2-Hacid_dh"/>
    <property type="match status" value="1"/>
</dbReference>
<comment type="caution">
    <text evidence="7">The sequence shown here is derived from an EMBL/GenBank/DDBJ whole genome shotgun (WGS) entry which is preliminary data.</text>
</comment>
<dbReference type="GO" id="GO:0030267">
    <property type="term" value="F:glyoxylate reductase (NADPH) activity"/>
    <property type="evidence" value="ECO:0007669"/>
    <property type="project" value="TreeGrafter"/>
</dbReference>
<evidence type="ECO:0000256" key="3">
    <source>
        <dbReference type="ARBA" id="ARBA00023027"/>
    </source>
</evidence>
<protein>
    <submittedName>
        <fullName evidence="7">2-hydroxyacid dehydrogenase</fullName>
    </submittedName>
</protein>
<organism evidence="7 8">
    <name type="scientific">Streptomyces subrutilus</name>
    <dbReference type="NCBI Taxonomy" id="36818"/>
    <lineage>
        <taxon>Bacteria</taxon>
        <taxon>Bacillati</taxon>
        <taxon>Actinomycetota</taxon>
        <taxon>Actinomycetes</taxon>
        <taxon>Kitasatosporales</taxon>
        <taxon>Streptomycetaceae</taxon>
        <taxon>Streptomyces</taxon>
    </lineage>
</organism>
<dbReference type="InterPro" id="IPR050223">
    <property type="entry name" value="D-isomer_2-hydroxyacid_DH"/>
</dbReference>
<dbReference type="RefSeq" id="WP_373304120.1">
    <property type="nucleotide sequence ID" value="NZ_BMVX01000027.1"/>
</dbReference>
<dbReference type="Pfam" id="PF02826">
    <property type="entry name" value="2-Hacid_dh_C"/>
    <property type="match status" value="1"/>
</dbReference>
<dbReference type="PANTHER" id="PTHR10996:SF178">
    <property type="entry name" value="2-HYDROXYACID DEHYDROGENASE YGL185C-RELATED"/>
    <property type="match status" value="1"/>
</dbReference>
<sequence length="338" mass="36826">MSGRRPRTLLAMAPELRPRLLDEATRARLLRVADVDPELVADDFHSPRVTAALARAEVLLTCWGAPPLDARALAAAPRLRAVVHAAGSVKQLVTAACWERGITVSSAALANSLPVAEYTVAMVLLSNKRVLQLREEYRAVRDRPHDWHLRYGHAGNYRRTVGIVGASRIGRRVLELLGPYDLERVLYDPYVTDGAARELGARRVGLDELCRVSDVVSLHAPALPETRAMIDRGRLALMRDGATLINTARGSLVDTAAVTEELASGRLRAVIDVTEPEVLPAGSPLYDLPNVFLTPHVAGSLGNELHRMADSAVEEIARYATGLPFAHPVHREDLARTA</sequence>
<reference evidence="7" key="1">
    <citation type="journal article" date="2014" name="Int. J. Syst. Evol. Microbiol.">
        <title>Complete genome sequence of Corynebacterium casei LMG S-19264T (=DSM 44701T), isolated from a smear-ripened cheese.</title>
        <authorList>
            <consortium name="US DOE Joint Genome Institute (JGI-PGF)"/>
            <person name="Walter F."/>
            <person name="Albersmeier A."/>
            <person name="Kalinowski J."/>
            <person name="Ruckert C."/>
        </authorList>
    </citation>
    <scope>NUCLEOTIDE SEQUENCE</scope>
    <source>
        <strain evidence="7">JCM 4834</strain>
    </source>
</reference>
<feature type="domain" description="D-isomer specific 2-hydroxyacid dehydrogenase catalytic" evidence="5">
    <location>
        <begin position="49"/>
        <end position="329"/>
    </location>
</feature>
<dbReference type="InterPro" id="IPR036291">
    <property type="entry name" value="NAD(P)-bd_dom_sf"/>
</dbReference>
<dbReference type="AlphaFoldDB" id="A0A918VCS5"/>
<proteinExistence type="inferred from homology"/>
<dbReference type="GO" id="GO:0005829">
    <property type="term" value="C:cytosol"/>
    <property type="evidence" value="ECO:0007669"/>
    <property type="project" value="TreeGrafter"/>
</dbReference>
<gene>
    <name evidence="7" type="ORF">GCM10010371_55870</name>
</gene>
<name>A0A918VCS5_9ACTN</name>
<dbReference type="SUPFAM" id="SSF51735">
    <property type="entry name" value="NAD(P)-binding Rossmann-fold domains"/>
    <property type="match status" value="1"/>
</dbReference>
<evidence type="ECO:0000313" key="7">
    <source>
        <dbReference type="EMBL" id="GGZ88843.1"/>
    </source>
</evidence>
<dbReference type="EMBL" id="BMVX01000027">
    <property type="protein sequence ID" value="GGZ88843.1"/>
    <property type="molecule type" value="Genomic_DNA"/>
</dbReference>
<dbReference type="GO" id="GO:0016618">
    <property type="term" value="F:hydroxypyruvate reductase [NAD(P)H] activity"/>
    <property type="evidence" value="ECO:0007669"/>
    <property type="project" value="TreeGrafter"/>
</dbReference>
<dbReference type="PANTHER" id="PTHR10996">
    <property type="entry name" value="2-HYDROXYACID DEHYDROGENASE-RELATED"/>
    <property type="match status" value="1"/>
</dbReference>
<dbReference type="InterPro" id="IPR029753">
    <property type="entry name" value="D-isomer_DH_CS"/>
</dbReference>
<dbReference type="PROSITE" id="PS00670">
    <property type="entry name" value="D_2_HYDROXYACID_DH_2"/>
    <property type="match status" value="1"/>
</dbReference>
<dbReference type="InterPro" id="IPR006139">
    <property type="entry name" value="D-isomer_2_OHA_DH_cat_dom"/>
</dbReference>
<evidence type="ECO:0000256" key="2">
    <source>
        <dbReference type="ARBA" id="ARBA00023002"/>
    </source>
</evidence>
<evidence type="ECO:0000313" key="8">
    <source>
        <dbReference type="Proteomes" id="UP000634660"/>
    </source>
</evidence>
<keyword evidence="2 4" id="KW-0560">Oxidoreductase</keyword>
<dbReference type="Gene3D" id="3.40.50.720">
    <property type="entry name" value="NAD(P)-binding Rossmann-like Domain"/>
    <property type="match status" value="2"/>
</dbReference>